<name>A0A7I7X722_9MYCO</name>
<proteinExistence type="predicted"/>
<evidence type="ECO:0000313" key="2">
    <source>
        <dbReference type="EMBL" id="BBZ25364.1"/>
    </source>
</evidence>
<dbReference type="EMBL" id="AP022609">
    <property type="protein sequence ID" value="BBZ25364.1"/>
    <property type="molecule type" value="Genomic_DNA"/>
</dbReference>
<evidence type="ECO:0000256" key="1">
    <source>
        <dbReference type="SAM" id="MobiDB-lite"/>
    </source>
</evidence>
<accession>A0A7I7X722</accession>
<keyword evidence="3" id="KW-1185">Reference proteome</keyword>
<dbReference type="AlphaFoldDB" id="A0A7I7X722"/>
<feature type="region of interest" description="Disordered" evidence="1">
    <location>
        <begin position="1"/>
        <end position="69"/>
    </location>
</feature>
<feature type="compositionally biased region" description="Basic and acidic residues" evidence="1">
    <location>
        <begin position="39"/>
        <end position="49"/>
    </location>
</feature>
<dbReference type="Proteomes" id="UP000467260">
    <property type="component" value="Chromosome"/>
</dbReference>
<sequence length="69" mass="7327">MVTIFAPACEGLSKKTQTGASAKPATGSRSWSDPVAASEQERAQHVKEFTRRRRGPGAMSSHDAAPEAE</sequence>
<reference evidence="2 3" key="1">
    <citation type="journal article" date="2019" name="Emerg. Microbes Infect.">
        <title>Comprehensive subspecies identification of 175 nontuberculous mycobacteria species based on 7547 genomic profiles.</title>
        <authorList>
            <person name="Matsumoto Y."/>
            <person name="Kinjo T."/>
            <person name="Motooka D."/>
            <person name="Nabeya D."/>
            <person name="Jung N."/>
            <person name="Uechi K."/>
            <person name="Horii T."/>
            <person name="Iida T."/>
            <person name="Fujita J."/>
            <person name="Nakamura S."/>
        </authorList>
    </citation>
    <scope>NUCLEOTIDE SEQUENCE [LARGE SCALE GENOMIC DNA]</scope>
    <source>
        <strain evidence="2 3">JCM 13571</strain>
    </source>
</reference>
<protein>
    <submittedName>
        <fullName evidence="2">Uncharacterized protein</fullName>
    </submittedName>
</protein>
<organism evidence="2 3">
    <name type="scientific">Mycolicibacter hiberniae</name>
    <dbReference type="NCBI Taxonomy" id="29314"/>
    <lineage>
        <taxon>Bacteria</taxon>
        <taxon>Bacillati</taxon>
        <taxon>Actinomycetota</taxon>
        <taxon>Actinomycetes</taxon>
        <taxon>Mycobacteriales</taxon>
        <taxon>Mycobacteriaceae</taxon>
        <taxon>Mycolicibacter</taxon>
    </lineage>
</organism>
<evidence type="ECO:0000313" key="3">
    <source>
        <dbReference type="Proteomes" id="UP000467260"/>
    </source>
</evidence>
<gene>
    <name evidence="2" type="ORF">MHIB_37820</name>
</gene>
<dbReference type="KEGG" id="mhib:MHIB_37820"/>